<dbReference type="SUPFAM" id="SSF53187">
    <property type="entry name" value="Zn-dependent exopeptidases"/>
    <property type="match status" value="1"/>
</dbReference>
<sequence>MAQAEICAVLYDDGQERFHAGDDDIIFFLDFHSTQRNLLYTQADDEPTNPVLFTRDWLAAVKARLDDRDYSFTREAQHNSGRPVSKNYMYESFGIPSITYEVGDETSRPAIDQASVIFSEEMMRLLLTHAETP</sequence>
<dbReference type="Proteomes" id="UP000634004">
    <property type="component" value="Unassembled WGS sequence"/>
</dbReference>
<name>A0A8J3G3R4_9PROT</name>
<dbReference type="AlphaFoldDB" id="A0A8J3G3R4"/>
<dbReference type="RefSeq" id="WP_189499540.1">
    <property type="nucleotide sequence ID" value="NZ_BMZH01000018.1"/>
</dbReference>
<accession>A0A8J3G3R4</accession>
<evidence type="ECO:0000313" key="1">
    <source>
        <dbReference type="EMBL" id="GHB04067.1"/>
    </source>
</evidence>
<comment type="caution">
    <text evidence="1">The sequence shown here is derived from an EMBL/GenBank/DDBJ whole genome shotgun (WGS) entry which is preliminary data.</text>
</comment>
<proteinExistence type="predicted"/>
<gene>
    <name evidence="1" type="ORF">GCM10009069_28330</name>
</gene>
<protein>
    <submittedName>
        <fullName evidence="1">Uncharacterized protein</fullName>
    </submittedName>
</protein>
<keyword evidence="2" id="KW-1185">Reference proteome</keyword>
<reference evidence="1" key="1">
    <citation type="journal article" date="2014" name="Int. J. Syst. Evol. Microbiol.">
        <title>Complete genome sequence of Corynebacterium casei LMG S-19264T (=DSM 44701T), isolated from a smear-ripened cheese.</title>
        <authorList>
            <consortium name="US DOE Joint Genome Institute (JGI-PGF)"/>
            <person name="Walter F."/>
            <person name="Albersmeier A."/>
            <person name="Kalinowski J."/>
            <person name="Ruckert C."/>
        </authorList>
    </citation>
    <scope>NUCLEOTIDE SEQUENCE</scope>
    <source>
        <strain evidence="1">KCTC 32513</strain>
    </source>
</reference>
<organism evidence="1 2">
    <name type="scientific">Algimonas arctica</name>
    <dbReference type="NCBI Taxonomy" id="1479486"/>
    <lineage>
        <taxon>Bacteria</taxon>
        <taxon>Pseudomonadati</taxon>
        <taxon>Pseudomonadota</taxon>
        <taxon>Alphaproteobacteria</taxon>
        <taxon>Maricaulales</taxon>
        <taxon>Robiginitomaculaceae</taxon>
        <taxon>Algimonas</taxon>
    </lineage>
</organism>
<dbReference type="EMBL" id="BMZH01000018">
    <property type="protein sequence ID" value="GHB04067.1"/>
    <property type="molecule type" value="Genomic_DNA"/>
</dbReference>
<dbReference type="Gene3D" id="3.40.630.10">
    <property type="entry name" value="Zn peptidases"/>
    <property type="match status" value="1"/>
</dbReference>
<reference evidence="1" key="2">
    <citation type="submission" date="2020-09" db="EMBL/GenBank/DDBJ databases">
        <authorList>
            <person name="Sun Q."/>
            <person name="Kim S."/>
        </authorList>
    </citation>
    <scope>NUCLEOTIDE SEQUENCE</scope>
    <source>
        <strain evidence="1">KCTC 32513</strain>
    </source>
</reference>
<evidence type="ECO:0000313" key="2">
    <source>
        <dbReference type="Proteomes" id="UP000634004"/>
    </source>
</evidence>